<feature type="region of interest" description="Disordered" evidence="1">
    <location>
        <begin position="79"/>
        <end position="122"/>
    </location>
</feature>
<dbReference type="AlphaFoldDB" id="A0A7R9BUD7"/>
<evidence type="ECO:0000256" key="1">
    <source>
        <dbReference type="SAM" id="MobiDB-lite"/>
    </source>
</evidence>
<gene>
    <name evidence="2" type="ORF">NMOB1V02_LOCUS8365</name>
</gene>
<keyword evidence="3" id="KW-1185">Reference proteome</keyword>
<proteinExistence type="predicted"/>
<dbReference type="EMBL" id="OA884374">
    <property type="protein sequence ID" value="CAD7280708.1"/>
    <property type="molecule type" value="Genomic_DNA"/>
</dbReference>
<organism evidence="2">
    <name type="scientific">Notodromas monacha</name>
    <dbReference type="NCBI Taxonomy" id="399045"/>
    <lineage>
        <taxon>Eukaryota</taxon>
        <taxon>Metazoa</taxon>
        <taxon>Ecdysozoa</taxon>
        <taxon>Arthropoda</taxon>
        <taxon>Crustacea</taxon>
        <taxon>Oligostraca</taxon>
        <taxon>Ostracoda</taxon>
        <taxon>Podocopa</taxon>
        <taxon>Podocopida</taxon>
        <taxon>Cypridocopina</taxon>
        <taxon>Cypridoidea</taxon>
        <taxon>Cyprididae</taxon>
        <taxon>Notodromas</taxon>
    </lineage>
</organism>
<sequence length="122" mass="13595">IFFSSSKWFCETEQERPKSGELTASREQARRNEQPSIVRFFAMGSLLVPDFLHVLASKSSSSTGVARIEGSYNLQKGSERDISFEEVDTRRQTQTTSFPSSAKKKKSSIRGAAAGRKEKNGK</sequence>
<feature type="compositionally biased region" description="Basic and acidic residues" evidence="1">
    <location>
        <begin position="79"/>
        <end position="91"/>
    </location>
</feature>
<evidence type="ECO:0000313" key="3">
    <source>
        <dbReference type="Proteomes" id="UP000678499"/>
    </source>
</evidence>
<feature type="non-terminal residue" evidence="2">
    <location>
        <position position="122"/>
    </location>
</feature>
<dbReference type="EMBL" id="CAJPEX010002337">
    <property type="protein sequence ID" value="CAG0920860.1"/>
    <property type="molecule type" value="Genomic_DNA"/>
</dbReference>
<evidence type="ECO:0000313" key="2">
    <source>
        <dbReference type="EMBL" id="CAD7280708.1"/>
    </source>
</evidence>
<dbReference type="Proteomes" id="UP000678499">
    <property type="component" value="Unassembled WGS sequence"/>
</dbReference>
<reference evidence="2" key="1">
    <citation type="submission" date="2020-11" db="EMBL/GenBank/DDBJ databases">
        <authorList>
            <person name="Tran Van P."/>
        </authorList>
    </citation>
    <scope>NUCLEOTIDE SEQUENCE</scope>
</reference>
<protein>
    <submittedName>
        <fullName evidence="2">Uncharacterized protein</fullName>
    </submittedName>
</protein>
<name>A0A7R9BUD7_9CRUS</name>
<accession>A0A7R9BUD7</accession>